<dbReference type="HOGENOM" id="CLU_2779247_0_0_1"/>
<evidence type="ECO:0000313" key="3">
    <source>
        <dbReference type="Proteomes" id="UP000017836"/>
    </source>
</evidence>
<feature type="region of interest" description="Disordered" evidence="1">
    <location>
        <begin position="1"/>
        <end position="32"/>
    </location>
</feature>
<protein>
    <submittedName>
        <fullName evidence="2">Uncharacterized protein</fullName>
    </submittedName>
</protein>
<accession>U5D9R0</accession>
<reference evidence="3" key="1">
    <citation type="journal article" date="2013" name="Science">
        <title>The Amborella genome and the evolution of flowering plants.</title>
        <authorList>
            <consortium name="Amborella Genome Project"/>
        </authorList>
    </citation>
    <scope>NUCLEOTIDE SEQUENCE [LARGE SCALE GENOMIC DNA]</scope>
</reference>
<sequence>MPKRASGRERDRCQRASNKGSERKAREGQGGLRAFWPDLGWEKAAISWPGPDARIWPKKGPKFRPGPKG</sequence>
<feature type="compositionally biased region" description="Basic residues" evidence="1">
    <location>
        <begin position="56"/>
        <end position="69"/>
    </location>
</feature>
<name>U5D9R0_AMBTC</name>
<dbReference type="Gramene" id="ERN18955">
    <property type="protein sequence ID" value="ERN18955"/>
    <property type="gene ID" value="AMTR_s00067p00202760"/>
</dbReference>
<feature type="compositionally biased region" description="Basic and acidic residues" evidence="1">
    <location>
        <begin position="1"/>
        <end position="27"/>
    </location>
</feature>
<evidence type="ECO:0000313" key="2">
    <source>
        <dbReference type="EMBL" id="ERN18955.1"/>
    </source>
</evidence>
<organism evidence="2 3">
    <name type="scientific">Amborella trichopoda</name>
    <dbReference type="NCBI Taxonomy" id="13333"/>
    <lineage>
        <taxon>Eukaryota</taxon>
        <taxon>Viridiplantae</taxon>
        <taxon>Streptophyta</taxon>
        <taxon>Embryophyta</taxon>
        <taxon>Tracheophyta</taxon>
        <taxon>Spermatophyta</taxon>
        <taxon>Magnoliopsida</taxon>
        <taxon>Amborellales</taxon>
        <taxon>Amborellaceae</taxon>
        <taxon>Amborella</taxon>
    </lineage>
</organism>
<proteinExistence type="predicted"/>
<dbReference type="Proteomes" id="UP000017836">
    <property type="component" value="Unassembled WGS sequence"/>
</dbReference>
<evidence type="ECO:0000256" key="1">
    <source>
        <dbReference type="SAM" id="MobiDB-lite"/>
    </source>
</evidence>
<dbReference type="AlphaFoldDB" id="U5D9R0"/>
<dbReference type="EMBL" id="KI392078">
    <property type="protein sequence ID" value="ERN18955.1"/>
    <property type="molecule type" value="Genomic_DNA"/>
</dbReference>
<keyword evidence="3" id="KW-1185">Reference proteome</keyword>
<feature type="region of interest" description="Disordered" evidence="1">
    <location>
        <begin position="50"/>
        <end position="69"/>
    </location>
</feature>
<gene>
    <name evidence="2" type="ORF">AMTR_s00067p00202760</name>
</gene>